<keyword evidence="4" id="KW-0479">Metal-binding</keyword>
<evidence type="ECO:0000313" key="13">
    <source>
        <dbReference type="EMBL" id="KAJ1966878.1"/>
    </source>
</evidence>
<evidence type="ECO:0000256" key="5">
    <source>
        <dbReference type="ARBA" id="ARBA00022771"/>
    </source>
</evidence>
<dbReference type="InterPro" id="IPR028009">
    <property type="entry name" value="ESCO_Acetyltransf_dom"/>
</dbReference>
<dbReference type="GO" id="GO:0005634">
    <property type="term" value="C:nucleus"/>
    <property type="evidence" value="ECO:0007669"/>
    <property type="project" value="UniProtKB-SubCell"/>
</dbReference>
<evidence type="ECO:0000256" key="8">
    <source>
        <dbReference type="ARBA" id="ARBA00023306"/>
    </source>
</evidence>
<evidence type="ECO:0000313" key="14">
    <source>
        <dbReference type="Proteomes" id="UP001150925"/>
    </source>
</evidence>
<dbReference type="PANTHER" id="PTHR45884">
    <property type="entry name" value="N-ACETYLTRANSFERASE ECO"/>
    <property type="match status" value="1"/>
</dbReference>
<evidence type="ECO:0000259" key="12">
    <source>
        <dbReference type="Pfam" id="PF13880"/>
    </source>
</evidence>
<dbReference type="EMBL" id="JANBPY010000434">
    <property type="protein sequence ID" value="KAJ1966878.1"/>
    <property type="molecule type" value="Genomic_DNA"/>
</dbReference>
<organism evidence="13 14">
    <name type="scientific">Dispira parvispora</name>
    <dbReference type="NCBI Taxonomy" id="1520584"/>
    <lineage>
        <taxon>Eukaryota</taxon>
        <taxon>Fungi</taxon>
        <taxon>Fungi incertae sedis</taxon>
        <taxon>Zoopagomycota</taxon>
        <taxon>Kickxellomycotina</taxon>
        <taxon>Dimargaritomycetes</taxon>
        <taxon>Dimargaritales</taxon>
        <taxon>Dimargaritaceae</taxon>
        <taxon>Dispira</taxon>
    </lineage>
</organism>
<comment type="subcellular location">
    <subcellularLocation>
        <location evidence="1">Nucleus</location>
    </subcellularLocation>
</comment>
<dbReference type="GO" id="GO:0000785">
    <property type="term" value="C:chromatin"/>
    <property type="evidence" value="ECO:0007669"/>
    <property type="project" value="TreeGrafter"/>
</dbReference>
<keyword evidence="9" id="KW-0012">Acyltransferase</keyword>
<feature type="domain" description="N-acetyltransferase ESCO acetyl-transferase" evidence="12">
    <location>
        <begin position="341"/>
        <end position="408"/>
    </location>
</feature>
<dbReference type="AlphaFoldDB" id="A0A9W8AQI8"/>
<keyword evidence="7" id="KW-0539">Nucleus</keyword>
<evidence type="ECO:0000256" key="10">
    <source>
        <dbReference type="SAM" id="MobiDB-lite"/>
    </source>
</evidence>
<dbReference type="OrthoDB" id="428854at2759"/>
<accession>A0A9W8AQI8</accession>
<evidence type="ECO:0000256" key="6">
    <source>
        <dbReference type="ARBA" id="ARBA00022833"/>
    </source>
</evidence>
<sequence length="414" mass="45660">MRNLSVDYNSPTTLVRETTGYTKSPVKVTYQRRKRRLPLEEPPTPTRATRYKSVPHTSLASTVSRSCPSTPQTKKLRPITPATVSSQLRVDKNLKQLYLDLGQKSLGPSHCTTCGLSYQCGQPEDERVHERYHRSVTRGIKYPGYKTEVIVKAFVPVNNPQPTTKTTLPTLTSFLKMKPDHHGSSGGPRLGKGITEHTTSSRVVVIDQQSSVFEKNKAKEVLEVVNAELGSTAFQDEAWSHCKVYLCVSSTNLVLGCAVAESIRLAYPAQFEGGASLPSPCPTVSSDSNRASSPVSPPSSPLRGYSDPTNVTPLDLPKESPSEPRIQFCPENLVLSPIPVQATCGISRVWVAPRFRQRNIAGHLLDAVCQSFVYGLTIPRRELAFSQPTTQGILLAKSFTKRPDFLVYIESDHR</sequence>
<evidence type="ECO:0000256" key="9">
    <source>
        <dbReference type="ARBA" id="ARBA00023315"/>
    </source>
</evidence>
<keyword evidence="14" id="KW-1185">Reference proteome</keyword>
<comment type="similarity">
    <text evidence="2">Belongs to the acetyltransferase family. ECO subfamily.</text>
</comment>
<evidence type="ECO:0008006" key="15">
    <source>
        <dbReference type="Google" id="ProtNLM"/>
    </source>
</evidence>
<dbReference type="GO" id="GO:0061733">
    <property type="term" value="F:protein-lysine-acetyltransferase activity"/>
    <property type="evidence" value="ECO:0007669"/>
    <property type="project" value="TreeGrafter"/>
</dbReference>
<keyword evidence="6" id="KW-0862">Zinc</keyword>
<dbReference type="Pfam" id="PF13878">
    <property type="entry name" value="zf-C2H2_3"/>
    <property type="match status" value="1"/>
</dbReference>
<evidence type="ECO:0000256" key="4">
    <source>
        <dbReference type="ARBA" id="ARBA00022723"/>
    </source>
</evidence>
<dbReference type="GO" id="GO:0008270">
    <property type="term" value="F:zinc ion binding"/>
    <property type="evidence" value="ECO:0007669"/>
    <property type="project" value="UniProtKB-KW"/>
</dbReference>
<feature type="domain" description="N-acetyltransferase ESCO zinc-finger" evidence="11">
    <location>
        <begin position="96"/>
        <end position="134"/>
    </location>
</feature>
<dbReference type="Proteomes" id="UP001150925">
    <property type="component" value="Unassembled WGS sequence"/>
</dbReference>
<feature type="compositionally biased region" description="Polar residues" evidence="10">
    <location>
        <begin position="282"/>
        <end position="291"/>
    </location>
</feature>
<gene>
    <name evidence="13" type="ORF">IWQ62_002197</name>
</gene>
<evidence type="ECO:0000256" key="1">
    <source>
        <dbReference type="ARBA" id="ARBA00004123"/>
    </source>
</evidence>
<evidence type="ECO:0000256" key="2">
    <source>
        <dbReference type="ARBA" id="ARBA00005816"/>
    </source>
</evidence>
<evidence type="ECO:0000256" key="3">
    <source>
        <dbReference type="ARBA" id="ARBA00022679"/>
    </source>
</evidence>
<keyword evidence="3" id="KW-0808">Transferase</keyword>
<keyword evidence="5" id="KW-0863">Zinc-finger</keyword>
<proteinExistence type="inferred from homology"/>
<feature type="region of interest" description="Disordered" evidence="10">
    <location>
        <begin position="278"/>
        <end position="321"/>
    </location>
</feature>
<reference evidence="13" key="1">
    <citation type="submission" date="2022-07" db="EMBL/GenBank/DDBJ databases">
        <title>Phylogenomic reconstructions and comparative analyses of Kickxellomycotina fungi.</title>
        <authorList>
            <person name="Reynolds N.K."/>
            <person name="Stajich J.E."/>
            <person name="Barry K."/>
            <person name="Grigoriev I.V."/>
            <person name="Crous P."/>
            <person name="Smith M.E."/>
        </authorList>
    </citation>
    <scope>NUCLEOTIDE SEQUENCE</scope>
    <source>
        <strain evidence="13">RSA 1196</strain>
    </source>
</reference>
<dbReference type="GO" id="GO:0007064">
    <property type="term" value="P:mitotic sister chromatid cohesion"/>
    <property type="evidence" value="ECO:0007669"/>
    <property type="project" value="TreeGrafter"/>
</dbReference>
<evidence type="ECO:0000256" key="7">
    <source>
        <dbReference type="ARBA" id="ARBA00023242"/>
    </source>
</evidence>
<comment type="caution">
    <text evidence="13">The sequence shown here is derived from an EMBL/GenBank/DDBJ whole genome shotgun (WGS) entry which is preliminary data.</text>
</comment>
<keyword evidence="8" id="KW-0131">Cell cycle</keyword>
<dbReference type="InterPro" id="IPR028005">
    <property type="entry name" value="AcTrfase_ESCO_Znf_dom"/>
</dbReference>
<protein>
    <recommendedName>
        <fullName evidence="15">N-acetyltransferase ECO1</fullName>
    </recommendedName>
</protein>
<name>A0A9W8AQI8_9FUNG</name>
<dbReference type="PANTHER" id="PTHR45884:SF2">
    <property type="entry name" value="N-ACETYLTRANSFERASE ECO"/>
    <property type="match status" value="1"/>
</dbReference>
<evidence type="ECO:0000259" key="11">
    <source>
        <dbReference type="Pfam" id="PF13878"/>
    </source>
</evidence>
<dbReference type="Pfam" id="PF13880">
    <property type="entry name" value="Acetyltransf_13"/>
    <property type="match status" value="1"/>
</dbReference>